<organism evidence="2 3">
    <name type="scientific">Rangifer tarandus platyrhynchus</name>
    <name type="common">Svalbard reindeer</name>
    <dbReference type="NCBI Taxonomy" id="3082113"/>
    <lineage>
        <taxon>Eukaryota</taxon>
        <taxon>Metazoa</taxon>
        <taxon>Chordata</taxon>
        <taxon>Craniata</taxon>
        <taxon>Vertebrata</taxon>
        <taxon>Euteleostomi</taxon>
        <taxon>Mammalia</taxon>
        <taxon>Eutheria</taxon>
        <taxon>Laurasiatheria</taxon>
        <taxon>Artiodactyla</taxon>
        <taxon>Ruminantia</taxon>
        <taxon>Pecora</taxon>
        <taxon>Cervidae</taxon>
        <taxon>Odocoileinae</taxon>
        <taxon>Rangifer</taxon>
    </lineage>
</organism>
<dbReference type="EMBL" id="OX459946">
    <property type="protein sequence ID" value="CAI9153475.1"/>
    <property type="molecule type" value="Genomic_DNA"/>
</dbReference>
<name>A0ABN8XVR9_RANTA</name>
<evidence type="ECO:0000313" key="3">
    <source>
        <dbReference type="Proteomes" id="UP001176941"/>
    </source>
</evidence>
<reference evidence="2" key="1">
    <citation type="submission" date="2023-04" db="EMBL/GenBank/DDBJ databases">
        <authorList>
            <consortium name="ELIXIR-Norway"/>
        </authorList>
    </citation>
    <scope>NUCLEOTIDE SEQUENCE [LARGE SCALE GENOMIC DNA]</scope>
</reference>
<proteinExistence type="predicted"/>
<protein>
    <submittedName>
        <fullName evidence="2">Uncharacterized protein</fullName>
    </submittedName>
</protein>
<evidence type="ECO:0000313" key="2">
    <source>
        <dbReference type="EMBL" id="CAI9153475.1"/>
    </source>
</evidence>
<keyword evidence="3" id="KW-1185">Reference proteome</keyword>
<sequence length="129" mass="14309">MSEVRSRLERWLQPKQGLAFLGVKGPEKGAPWREPTPLNPARTPNRREPTRARQPSKRSPAATLNLDVLEFRIHRAPTGVSASPNRTHRVRSKGGPPPEEKRGAPAPLPETLKTAGPQWPRWGGQSPQP</sequence>
<dbReference type="Proteomes" id="UP001176941">
    <property type="component" value="Chromosome 10"/>
</dbReference>
<feature type="region of interest" description="Disordered" evidence="1">
    <location>
        <begin position="14"/>
        <end position="129"/>
    </location>
</feature>
<accession>A0ABN8XVR9</accession>
<evidence type="ECO:0000256" key="1">
    <source>
        <dbReference type="SAM" id="MobiDB-lite"/>
    </source>
</evidence>
<gene>
    <name evidence="2" type="ORF">MRATA1EN1_LOCUS2437</name>
</gene>